<evidence type="ECO:0000256" key="2">
    <source>
        <dbReference type="ARBA" id="ARBA00023125"/>
    </source>
</evidence>
<dbReference type="Pfam" id="PF07729">
    <property type="entry name" value="FCD"/>
    <property type="match status" value="1"/>
</dbReference>
<keyword evidence="2 5" id="KW-0238">DNA-binding</keyword>
<dbReference type="PROSITE" id="PS50949">
    <property type="entry name" value="HTH_GNTR"/>
    <property type="match status" value="1"/>
</dbReference>
<evidence type="ECO:0000313" key="6">
    <source>
        <dbReference type="Proteomes" id="UP000183407"/>
    </source>
</evidence>
<feature type="domain" description="HTH gntR-type" evidence="4">
    <location>
        <begin position="16"/>
        <end position="83"/>
    </location>
</feature>
<evidence type="ECO:0000256" key="1">
    <source>
        <dbReference type="ARBA" id="ARBA00023015"/>
    </source>
</evidence>
<evidence type="ECO:0000313" key="5">
    <source>
        <dbReference type="EMBL" id="SEB35539.1"/>
    </source>
</evidence>
<dbReference type="AlphaFoldDB" id="A0A1H4IN86"/>
<name>A0A1H4IN86_RHOJO</name>
<keyword evidence="3" id="KW-0804">Transcription</keyword>
<organism evidence="5 6">
    <name type="scientific">Rhodococcus jostii</name>
    <dbReference type="NCBI Taxonomy" id="132919"/>
    <lineage>
        <taxon>Bacteria</taxon>
        <taxon>Bacillati</taxon>
        <taxon>Actinomycetota</taxon>
        <taxon>Actinomycetes</taxon>
        <taxon>Mycobacteriales</taxon>
        <taxon>Nocardiaceae</taxon>
        <taxon>Rhodococcus</taxon>
    </lineage>
</organism>
<dbReference type="InterPro" id="IPR000524">
    <property type="entry name" value="Tscrpt_reg_HTH_GntR"/>
</dbReference>
<dbReference type="GO" id="GO:0003677">
    <property type="term" value="F:DNA binding"/>
    <property type="evidence" value="ECO:0007669"/>
    <property type="project" value="UniProtKB-KW"/>
</dbReference>
<proteinExistence type="predicted"/>
<dbReference type="GO" id="GO:0003700">
    <property type="term" value="F:DNA-binding transcription factor activity"/>
    <property type="evidence" value="ECO:0007669"/>
    <property type="project" value="InterPro"/>
</dbReference>
<dbReference type="SUPFAM" id="SSF46785">
    <property type="entry name" value="Winged helix' DNA-binding domain"/>
    <property type="match status" value="1"/>
</dbReference>
<dbReference type="Pfam" id="PF00392">
    <property type="entry name" value="GntR"/>
    <property type="match status" value="1"/>
</dbReference>
<dbReference type="InterPro" id="IPR036388">
    <property type="entry name" value="WH-like_DNA-bd_sf"/>
</dbReference>
<accession>A0A1H4IN86</accession>
<dbReference type="InterPro" id="IPR011711">
    <property type="entry name" value="GntR_C"/>
</dbReference>
<dbReference type="Gene3D" id="1.20.120.530">
    <property type="entry name" value="GntR ligand-binding domain-like"/>
    <property type="match status" value="1"/>
</dbReference>
<sequence>MVIQASNSVQAQPSRKSAAGRVYDWLRDGIITGRIAEGTFLDEVWVAESVGTSRTPVREAFHRLSSERFIDQLPRKGAQVHVVTARELEEVNSTRRLIEGHAGHALCADRKGAPAEMHVLLEEMEEAEQRQDWLQAVELNWRFHRAMVQAQGNAVLTELYDTLRSRQQRVGLRALQSSPGRAPLIDSQHRGIVDALDTFDNERLQQLLDEHLKPVPEVTAVLGSGAQ</sequence>
<dbReference type="SUPFAM" id="SSF48008">
    <property type="entry name" value="GntR ligand-binding domain-like"/>
    <property type="match status" value="1"/>
</dbReference>
<reference evidence="6" key="1">
    <citation type="submission" date="2016-10" db="EMBL/GenBank/DDBJ databases">
        <authorList>
            <person name="Varghese N."/>
        </authorList>
    </citation>
    <scope>NUCLEOTIDE SEQUENCE [LARGE SCALE GENOMIC DNA]</scope>
    <source>
        <strain evidence="6">DSM 44719</strain>
    </source>
</reference>
<dbReference type="SMART" id="SM00895">
    <property type="entry name" value="FCD"/>
    <property type="match status" value="1"/>
</dbReference>
<gene>
    <name evidence="5" type="ORF">SAMN04490220_0292</name>
</gene>
<dbReference type="Proteomes" id="UP000183407">
    <property type="component" value="Unassembled WGS sequence"/>
</dbReference>
<dbReference type="EMBL" id="FNTL01000002">
    <property type="protein sequence ID" value="SEB35539.1"/>
    <property type="molecule type" value="Genomic_DNA"/>
</dbReference>
<dbReference type="Gene3D" id="1.10.10.10">
    <property type="entry name" value="Winged helix-like DNA-binding domain superfamily/Winged helix DNA-binding domain"/>
    <property type="match status" value="1"/>
</dbReference>
<dbReference type="InterPro" id="IPR008920">
    <property type="entry name" value="TF_FadR/GntR_C"/>
</dbReference>
<dbReference type="InterPro" id="IPR036390">
    <property type="entry name" value="WH_DNA-bd_sf"/>
</dbReference>
<evidence type="ECO:0000256" key="3">
    <source>
        <dbReference type="ARBA" id="ARBA00023163"/>
    </source>
</evidence>
<protein>
    <submittedName>
        <fullName evidence="5">DNA-binding transcriptional regulator, GntR family</fullName>
    </submittedName>
</protein>
<keyword evidence="1" id="KW-0805">Transcription regulation</keyword>
<evidence type="ECO:0000259" key="4">
    <source>
        <dbReference type="PROSITE" id="PS50949"/>
    </source>
</evidence>
<dbReference type="RefSeq" id="WP_073368387.1">
    <property type="nucleotide sequence ID" value="NZ_FNTL01000002.1"/>
</dbReference>
<dbReference type="SMART" id="SM00345">
    <property type="entry name" value="HTH_GNTR"/>
    <property type="match status" value="1"/>
</dbReference>
<dbReference type="PANTHER" id="PTHR43537:SF24">
    <property type="entry name" value="GLUCONATE OPERON TRANSCRIPTIONAL REPRESSOR"/>
    <property type="match status" value="1"/>
</dbReference>
<dbReference type="PANTHER" id="PTHR43537">
    <property type="entry name" value="TRANSCRIPTIONAL REGULATOR, GNTR FAMILY"/>
    <property type="match status" value="1"/>
</dbReference>